<dbReference type="GO" id="GO:0016491">
    <property type="term" value="F:oxidoreductase activity"/>
    <property type="evidence" value="ECO:0007669"/>
    <property type="project" value="InterPro"/>
</dbReference>
<evidence type="ECO:0000313" key="4">
    <source>
        <dbReference type="Proteomes" id="UP000603141"/>
    </source>
</evidence>
<dbReference type="PANTHER" id="PTHR42852">
    <property type="entry name" value="THIOL:DISULFIDE INTERCHANGE PROTEIN DSBE"/>
    <property type="match status" value="1"/>
</dbReference>
<dbReference type="PROSITE" id="PS51352">
    <property type="entry name" value="THIOREDOXIN_2"/>
    <property type="match status" value="1"/>
</dbReference>
<dbReference type="Pfam" id="PF00578">
    <property type="entry name" value="AhpC-TSA"/>
    <property type="match status" value="1"/>
</dbReference>
<comment type="caution">
    <text evidence="3">The sequence shown here is derived from an EMBL/GenBank/DDBJ whole genome shotgun (WGS) entry which is preliminary data.</text>
</comment>
<name>A0A934SBT2_9BACT</name>
<feature type="signal peptide" evidence="1">
    <location>
        <begin position="1"/>
        <end position="22"/>
    </location>
</feature>
<dbReference type="InterPro" id="IPR050553">
    <property type="entry name" value="Thioredoxin_ResA/DsbE_sf"/>
</dbReference>
<dbReference type="CDD" id="cd02966">
    <property type="entry name" value="TlpA_like_family"/>
    <property type="match status" value="1"/>
</dbReference>
<protein>
    <submittedName>
        <fullName evidence="3">TlpA family protein disulfide reductase</fullName>
    </submittedName>
</protein>
<keyword evidence="4" id="KW-1185">Reference proteome</keyword>
<dbReference type="AlphaFoldDB" id="A0A934SBT2"/>
<keyword evidence="1" id="KW-0732">Signal</keyword>
<dbReference type="Gene3D" id="3.40.30.10">
    <property type="entry name" value="Glutaredoxin"/>
    <property type="match status" value="1"/>
</dbReference>
<gene>
    <name evidence="3" type="ORF">JIN85_12670</name>
</gene>
<dbReference type="RefSeq" id="WP_200271226.1">
    <property type="nucleotide sequence ID" value="NZ_JAENIJ010000019.1"/>
</dbReference>
<dbReference type="EMBL" id="JAENIJ010000019">
    <property type="protein sequence ID" value="MBK1883272.1"/>
    <property type="molecule type" value="Genomic_DNA"/>
</dbReference>
<proteinExistence type="predicted"/>
<dbReference type="SUPFAM" id="SSF52833">
    <property type="entry name" value="Thioredoxin-like"/>
    <property type="match status" value="1"/>
</dbReference>
<reference evidence="3" key="1">
    <citation type="submission" date="2021-01" db="EMBL/GenBank/DDBJ databases">
        <title>Modified the classification status of verrucomicrobia.</title>
        <authorList>
            <person name="Feng X."/>
        </authorList>
    </citation>
    <scope>NUCLEOTIDE SEQUENCE</scope>
    <source>
        <strain evidence="3">KCTC 22041</strain>
    </source>
</reference>
<evidence type="ECO:0000256" key="1">
    <source>
        <dbReference type="SAM" id="SignalP"/>
    </source>
</evidence>
<dbReference type="PANTHER" id="PTHR42852:SF13">
    <property type="entry name" value="PROTEIN DIPZ"/>
    <property type="match status" value="1"/>
</dbReference>
<sequence>MRALSLTALLFLSSIHLSTAQSAPATPDAEISESPMDRIFSERGPQEKFDAAIAEAKKSGVGDQPILEARFLYYVDRHDDDAIAKLLPEFEAHTKEFDLDQSEIFATKEDWLAVCEYVRAIKALKEDDKDGFKKHITEAFWLSPRQGAAFAPHIDRLRLDEAMAAVKVDFSIKLNSLLKDGPVTLSDLIKDHQALLLHFWSPWSRECEETMPDFVTTANEVLSKKIAVASILPEDSAEVLTDAKELIASLGDKPPGKWLIDQKQGSLNRLLRIQSVPTVVLISSEGKVLYNGHPADSGFWKALLKVNPELKRPASQDVTDEP</sequence>
<dbReference type="Proteomes" id="UP000603141">
    <property type="component" value="Unassembled WGS sequence"/>
</dbReference>
<evidence type="ECO:0000259" key="2">
    <source>
        <dbReference type="PROSITE" id="PS51352"/>
    </source>
</evidence>
<evidence type="ECO:0000313" key="3">
    <source>
        <dbReference type="EMBL" id="MBK1883272.1"/>
    </source>
</evidence>
<organism evidence="3 4">
    <name type="scientific">Luteolibacter pohnpeiensis</name>
    <dbReference type="NCBI Taxonomy" id="454153"/>
    <lineage>
        <taxon>Bacteria</taxon>
        <taxon>Pseudomonadati</taxon>
        <taxon>Verrucomicrobiota</taxon>
        <taxon>Verrucomicrobiia</taxon>
        <taxon>Verrucomicrobiales</taxon>
        <taxon>Verrucomicrobiaceae</taxon>
        <taxon>Luteolibacter</taxon>
    </lineage>
</organism>
<dbReference type="GO" id="GO:0016209">
    <property type="term" value="F:antioxidant activity"/>
    <property type="evidence" value="ECO:0007669"/>
    <property type="project" value="InterPro"/>
</dbReference>
<accession>A0A934SBT2</accession>
<dbReference type="InterPro" id="IPR000866">
    <property type="entry name" value="AhpC/TSA"/>
</dbReference>
<feature type="domain" description="Thioredoxin" evidence="2">
    <location>
        <begin position="161"/>
        <end position="311"/>
    </location>
</feature>
<feature type="chain" id="PRO_5037739018" evidence="1">
    <location>
        <begin position="23"/>
        <end position="322"/>
    </location>
</feature>
<dbReference type="InterPro" id="IPR013766">
    <property type="entry name" value="Thioredoxin_domain"/>
</dbReference>
<dbReference type="InterPro" id="IPR036249">
    <property type="entry name" value="Thioredoxin-like_sf"/>
</dbReference>